<proteinExistence type="predicted"/>
<keyword evidence="3" id="KW-1185">Reference proteome</keyword>
<accession>A0A8S1NB22</accession>
<reference evidence="2" key="1">
    <citation type="submission" date="2021-01" db="EMBL/GenBank/DDBJ databases">
        <authorList>
            <consortium name="Genoscope - CEA"/>
            <person name="William W."/>
        </authorList>
    </citation>
    <scope>NUCLEOTIDE SEQUENCE</scope>
</reference>
<evidence type="ECO:0000313" key="1">
    <source>
        <dbReference type="EMBL" id="CAD8089816.1"/>
    </source>
</evidence>
<sequence>MFDLEIQYLVQCSLPSQTRLYVLQLKRFVDGETLYIQNLQYQQEVNVLQIQNIQLRTIPQQLENHIQQIVKVDGFQLHTYPLGLTTANQEGSIVSMLKAKI</sequence>
<dbReference type="AlphaFoldDB" id="A0A8S1NB22"/>
<evidence type="ECO:0000313" key="2">
    <source>
        <dbReference type="EMBL" id="CAD8089818.1"/>
    </source>
</evidence>
<protein>
    <submittedName>
        <fullName evidence="2">Uncharacterized protein</fullName>
    </submittedName>
</protein>
<dbReference type="Proteomes" id="UP000688137">
    <property type="component" value="Unassembled WGS sequence"/>
</dbReference>
<gene>
    <name evidence="1" type="ORF">PPRIM_AZ9-3.1.T0840131</name>
    <name evidence="2" type="ORF">PPRIM_AZ9-3.1.T0840133</name>
</gene>
<evidence type="ECO:0000313" key="3">
    <source>
        <dbReference type="Proteomes" id="UP000688137"/>
    </source>
</evidence>
<comment type="caution">
    <text evidence="2">The sequence shown here is derived from an EMBL/GenBank/DDBJ whole genome shotgun (WGS) entry which is preliminary data.</text>
</comment>
<name>A0A8S1NB22_PARPR</name>
<dbReference type="EMBL" id="CAJJDM010000087">
    <property type="protein sequence ID" value="CAD8089816.1"/>
    <property type="molecule type" value="Genomic_DNA"/>
</dbReference>
<organism evidence="2 3">
    <name type="scientific">Paramecium primaurelia</name>
    <dbReference type="NCBI Taxonomy" id="5886"/>
    <lineage>
        <taxon>Eukaryota</taxon>
        <taxon>Sar</taxon>
        <taxon>Alveolata</taxon>
        <taxon>Ciliophora</taxon>
        <taxon>Intramacronucleata</taxon>
        <taxon>Oligohymenophorea</taxon>
        <taxon>Peniculida</taxon>
        <taxon>Parameciidae</taxon>
        <taxon>Paramecium</taxon>
    </lineage>
</organism>
<dbReference type="EMBL" id="CAJJDM010000087">
    <property type="protein sequence ID" value="CAD8089818.1"/>
    <property type="molecule type" value="Genomic_DNA"/>
</dbReference>